<reference evidence="7 8" key="1">
    <citation type="submission" date="2016-11" db="EMBL/GenBank/DDBJ databases">
        <title>Complete genome sequence of thermophilic cyanobacteria strain Synechococcus sp. PCC6715.</title>
        <authorList>
            <person name="Tang J."/>
            <person name="Daroch M."/>
            <person name="Liang Y."/>
            <person name="Jiang D."/>
            <person name="Shah M."/>
        </authorList>
    </citation>
    <scope>NUCLEOTIDE SEQUENCE [LARGE SCALE GENOMIC DNA]</scope>
    <source>
        <strain evidence="7 8">PCC 6715</strain>
    </source>
</reference>
<comment type="function">
    <text evidence="5">Involved in urease metallocenter assembly. Binds nickel. Probably functions as a nickel donor during metallocenter assembly.</text>
</comment>
<dbReference type="GO" id="GO:0006457">
    <property type="term" value="P:protein folding"/>
    <property type="evidence" value="ECO:0007669"/>
    <property type="project" value="InterPro"/>
</dbReference>
<dbReference type="InterPro" id="IPR012406">
    <property type="entry name" value="UreE"/>
</dbReference>
<dbReference type="GO" id="GO:0065003">
    <property type="term" value="P:protein-containing complex assembly"/>
    <property type="evidence" value="ECO:0007669"/>
    <property type="project" value="InterPro"/>
</dbReference>
<dbReference type="NCBIfam" id="NF009751">
    <property type="entry name" value="PRK13261.1-1"/>
    <property type="match status" value="1"/>
</dbReference>
<dbReference type="RefSeq" id="WP_099797546.1">
    <property type="nucleotide sequence ID" value="NZ_CP018092.1"/>
</dbReference>
<dbReference type="CDD" id="cd00571">
    <property type="entry name" value="UreE"/>
    <property type="match status" value="1"/>
</dbReference>
<dbReference type="InterPro" id="IPR004029">
    <property type="entry name" value="UreE_N"/>
</dbReference>
<dbReference type="PIRSF" id="PIRSF036402">
    <property type="entry name" value="Ureas_acces_UreE"/>
    <property type="match status" value="1"/>
</dbReference>
<dbReference type="GO" id="GO:0019627">
    <property type="term" value="P:urea metabolic process"/>
    <property type="evidence" value="ECO:0007669"/>
    <property type="project" value="InterPro"/>
</dbReference>
<dbReference type="GO" id="GO:0051082">
    <property type="term" value="F:unfolded protein binding"/>
    <property type="evidence" value="ECO:0007669"/>
    <property type="project" value="UniProtKB-UniRule"/>
</dbReference>
<dbReference type="AlphaFoldDB" id="A0A2D2PYU6"/>
<dbReference type="Proteomes" id="UP000231057">
    <property type="component" value="Chromosome"/>
</dbReference>
<dbReference type="Gene3D" id="3.30.70.790">
    <property type="entry name" value="UreE, C-terminal domain"/>
    <property type="match status" value="1"/>
</dbReference>
<dbReference type="Pfam" id="PF05194">
    <property type="entry name" value="UreE_C"/>
    <property type="match status" value="1"/>
</dbReference>
<comment type="subcellular location">
    <subcellularLocation>
        <location evidence="1 5">Cytoplasm</location>
    </subcellularLocation>
</comment>
<dbReference type="KEGG" id="slw:BRW62_00050"/>
<dbReference type="InterPro" id="IPR007864">
    <property type="entry name" value="UreE_C_dom"/>
</dbReference>
<evidence type="ECO:0000313" key="7">
    <source>
        <dbReference type="EMBL" id="ATS17401.1"/>
    </source>
</evidence>
<comment type="similarity">
    <text evidence="5">Belongs to the UreE family.</text>
</comment>
<dbReference type="GO" id="GO:0005737">
    <property type="term" value="C:cytoplasm"/>
    <property type="evidence" value="ECO:0007669"/>
    <property type="project" value="UniProtKB-SubCell"/>
</dbReference>
<keyword evidence="4 5" id="KW-0143">Chaperone</keyword>
<sequence>MLTLTQRCSEPLAAARCLHLALTAEERCRSRLYCQSEEGQALYLKLSRGTILRPGEFVATDDGTVVAKILAKPEPTLRVKGADALSLLQAAYHLGNRHVPLEIHASHLRLAADPVLQTLLEQRGLTVTFEIAAFCPESGAYPSHAHG</sequence>
<evidence type="ECO:0000256" key="4">
    <source>
        <dbReference type="ARBA" id="ARBA00023186"/>
    </source>
</evidence>
<evidence type="ECO:0000256" key="3">
    <source>
        <dbReference type="ARBA" id="ARBA00022596"/>
    </source>
</evidence>
<keyword evidence="3 5" id="KW-0533">Nickel</keyword>
<keyword evidence="2 5" id="KW-0963">Cytoplasm</keyword>
<evidence type="ECO:0000256" key="2">
    <source>
        <dbReference type="ARBA" id="ARBA00022490"/>
    </source>
</evidence>
<keyword evidence="8" id="KW-1185">Reference proteome</keyword>
<evidence type="ECO:0000259" key="6">
    <source>
        <dbReference type="SMART" id="SM00988"/>
    </source>
</evidence>
<evidence type="ECO:0000256" key="5">
    <source>
        <dbReference type="HAMAP-Rule" id="MF_00822"/>
    </source>
</evidence>
<evidence type="ECO:0000313" key="8">
    <source>
        <dbReference type="Proteomes" id="UP000231057"/>
    </source>
</evidence>
<dbReference type="OrthoDB" id="5421304at2"/>
<accession>A0A2D2PYU6</accession>
<dbReference type="Gene3D" id="2.60.260.20">
    <property type="entry name" value="Urease metallochaperone UreE, N-terminal domain"/>
    <property type="match status" value="1"/>
</dbReference>
<dbReference type="SUPFAM" id="SSF69287">
    <property type="entry name" value="Urease metallochaperone UreE, N-terminal domain"/>
    <property type="match status" value="1"/>
</dbReference>
<gene>
    <name evidence="5" type="primary">ureE</name>
    <name evidence="7" type="ORF">BRW62_00050</name>
</gene>
<reference evidence="8" key="2">
    <citation type="journal article" date="2022" name="Front. Microbiol.">
        <title>Comparative Genomic Analysis Revealed Distinct Molecular Components and Organization of CO2-Concentrating Mechanism in Thermophilic Cyanobacteria.</title>
        <authorList>
            <person name="Tang J."/>
            <person name="Zhou H."/>
            <person name="Yao D."/>
            <person name="Riaz S."/>
            <person name="You D."/>
            <person name="Klepacz-Smolka A."/>
            <person name="Daroch M."/>
        </authorList>
    </citation>
    <scope>NUCLEOTIDE SEQUENCE [LARGE SCALE GENOMIC DNA]</scope>
    <source>
        <strain evidence="8">PCC 6715</strain>
    </source>
</reference>
<dbReference type="InterPro" id="IPR036118">
    <property type="entry name" value="UreE_N_sf"/>
</dbReference>
<dbReference type="SUPFAM" id="SSF69737">
    <property type="entry name" value="Urease metallochaperone UreE, C-terminal domain"/>
    <property type="match status" value="1"/>
</dbReference>
<proteinExistence type="inferred from homology"/>
<evidence type="ECO:0000256" key="1">
    <source>
        <dbReference type="ARBA" id="ARBA00004496"/>
    </source>
</evidence>
<name>A0A2D2PYU6_PARLV</name>
<dbReference type="HAMAP" id="MF_00822">
    <property type="entry name" value="UreE"/>
    <property type="match status" value="1"/>
</dbReference>
<feature type="domain" description="UreE urease accessory N-terminal" evidence="6">
    <location>
        <begin position="1"/>
        <end position="66"/>
    </location>
</feature>
<organism evidence="7 8">
    <name type="scientific">Parathermosynechococcus lividus PCC 6715</name>
    <dbReference type="NCBI Taxonomy" id="1917166"/>
    <lineage>
        <taxon>Bacteria</taxon>
        <taxon>Bacillati</taxon>
        <taxon>Cyanobacteriota</taxon>
        <taxon>Cyanophyceae</taxon>
        <taxon>Acaryochloridales</taxon>
        <taxon>Thermosynechococcaceae</taxon>
        <taxon>Parathermosynechococcus</taxon>
    </lineage>
</organism>
<dbReference type="EMBL" id="CP018092">
    <property type="protein sequence ID" value="ATS17401.1"/>
    <property type="molecule type" value="Genomic_DNA"/>
</dbReference>
<protein>
    <recommendedName>
        <fullName evidence="5">Urease accessory protein UreE</fullName>
    </recommendedName>
</protein>
<dbReference type="Pfam" id="PF02814">
    <property type="entry name" value="UreE_N"/>
    <property type="match status" value="1"/>
</dbReference>
<dbReference type="GO" id="GO:0016151">
    <property type="term" value="F:nickel cation binding"/>
    <property type="evidence" value="ECO:0007669"/>
    <property type="project" value="UniProtKB-UniRule"/>
</dbReference>
<dbReference type="SMART" id="SM00988">
    <property type="entry name" value="UreE_N"/>
    <property type="match status" value="1"/>
</dbReference>